<feature type="region of interest" description="Disordered" evidence="1">
    <location>
        <begin position="1"/>
        <end position="29"/>
    </location>
</feature>
<evidence type="ECO:0000313" key="2">
    <source>
        <dbReference type="EMBL" id="KAJ5703982.1"/>
    </source>
</evidence>
<sequence length="105" mass="11713">MDGNKNKAKAKGKAKDRDTRSLEEHPKEKTCSRINCLRPTCVSSVLLKDKQNSSKVLNFFRADMTFQRVAGVFREIAFSEDPRGINASATIGDQTRTNHALGTKE</sequence>
<keyword evidence="3" id="KW-1185">Reference proteome</keyword>
<name>A0AAD6HBI0_9EURO</name>
<organism evidence="2 3">
    <name type="scientific">Penicillium malachiteum</name>
    <dbReference type="NCBI Taxonomy" id="1324776"/>
    <lineage>
        <taxon>Eukaryota</taxon>
        <taxon>Fungi</taxon>
        <taxon>Dikarya</taxon>
        <taxon>Ascomycota</taxon>
        <taxon>Pezizomycotina</taxon>
        <taxon>Eurotiomycetes</taxon>
        <taxon>Eurotiomycetidae</taxon>
        <taxon>Eurotiales</taxon>
        <taxon>Aspergillaceae</taxon>
        <taxon>Penicillium</taxon>
    </lineage>
</organism>
<evidence type="ECO:0000256" key="1">
    <source>
        <dbReference type="SAM" id="MobiDB-lite"/>
    </source>
</evidence>
<gene>
    <name evidence="2" type="ORF">N7493_011120</name>
</gene>
<reference evidence="2" key="1">
    <citation type="journal article" date="2023" name="IMA Fungus">
        <title>Comparative genomic study of the Penicillium genus elucidates a diverse pangenome and 15 lateral gene transfer events.</title>
        <authorList>
            <person name="Petersen C."/>
            <person name="Sorensen T."/>
            <person name="Nielsen M.R."/>
            <person name="Sondergaard T.E."/>
            <person name="Sorensen J.L."/>
            <person name="Fitzpatrick D.A."/>
            <person name="Frisvad J.C."/>
            <person name="Nielsen K.L."/>
        </authorList>
    </citation>
    <scope>NUCLEOTIDE SEQUENCE</scope>
    <source>
        <strain evidence="2">IBT 17514</strain>
    </source>
</reference>
<comment type="caution">
    <text evidence="2">The sequence shown here is derived from an EMBL/GenBank/DDBJ whole genome shotgun (WGS) entry which is preliminary data.</text>
</comment>
<reference evidence="2" key="2">
    <citation type="submission" date="2023-01" db="EMBL/GenBank/DDBJ databases">
        <authorList>
            <person name="Petersen C."/>
        </authorList>
    </citation>
    <scope>NUCLEOTIDE SEQUENCE</scope>
    <source>
        <strain evidence="2">IBT 17514</strain>
    </source>
</reference>
<dbReference type="Proteomes" id="UP001215712">
    <property type="component" value="Unassembled WGS sequence"/>
</dbReference>
<feature type="compositionally biased region" description="Basic and acidic residues" evidence="1">
    <location>
        <begin position="13"/>
        <end position="29"/>
    </location>
</feature>
<protein>
    <submittedName>
        <fullName evidence="2">Uncharacterized protein</fullName>
    </submittedName>
</protein>
<dbReference type="AlphaFoldDB" id="A0AAD6HBI0"/>
<feature type="compositionally biased region" description="Basic residues" evidence="1">
    <location>
        <begin position="1"/>
        <end position="12"/>
    </location>
</feature>
<feature type="region of interest" description="Disordered" evidence="1">
    <location>
        <begin position="85"/>
        <end position="105"/>
    </location>
</feature>
<proteinExistence type="predicted"/>
<feature type="compositionally biased region" description="Polar residues" evidence="1">
    <location>
        <begin position="87"/>
        <end position="105"/>
    </location>
</feature>
<evidence type="ECO:0000313" key="3">
    <source>
        <dbReference type="Proteomes" id="UP001215712"/>
    </source>
</evidence>
<dbReference type="EMBL" id="JAQJAN010000020">
    <property type="protein sequence ID" value="KAJ5703982.1"/>
    <property type="molecule type" value="Genomic_DNA"/>
</dbReference>
<accession>A0AAD6HBI0</accession>